<dbReference type="InterPro" id="IPR010282">
    <property type="entry name" value="Uncharacterised_HutD/Ves"/>
</dbReference>
<name>A0A1W1XGV1_9CLOT</name>
<proteinExistence type="predicted"/>
<dbReference type="Gene3D" id="2.60.120.10">
    <property type="entry name" value="Jelly Rolls"/>
    <property type="match status" value="1"/>
</dbReference>
<dbReference type="Proteomes" id="UP000192468">
    <property type="component" value="Unassembled WGS sequence"/>
</dbReference>
<dbReference type="PANTHER" id="PTHR37943">
    <property type="entry name" value="PROTEIN VES"/>
    <property type="match status" value="1"/>
</dbReference>
<dbReference type="InterPro" id="IPR011051">
    <property type="entry name" value="RmlC_Cupin_sf"/>
</dbReference>
<reference evidence="1 2" key="1">
    <citation type="submission" date="2017-04" db="EMBL/GenBank/DDBJ databases">
        <authorList>
            <person name="Afonso C.L."/>
            <person name="Miller P.J."/>
            <person name="Scott M.A."/>
            <person name="Spackman E."/>
            <person name="Goraichik I."/>
            <person name="Dimitrov K.M."/>
            <person name="Suarez D.L."/>
            <person name="Swayne D.E."/>
        </authorList>
    </citation>
    <scope>NUCLEOTIDE SEQUENCE [LARGE SCALE GENOMIC DNA]</scope>
    <source>
        <strain evidence="1 2">DSM 12555</strain>
    </source>
</reference>
<dbReference type="OrthoDB" id="9786443at2"/>
<dbReference type="STRING" id="1121291.SAMN02745134_01709"/>
<keyword evidence="2" id="KW-1185">Reference proteome</keyword>
<dbReference type="EMBL" id="FWXH01000004">
    <property type="protein sequence ID" value="SMC22741.1"/>
    <property type="molecule type" value="Genomic_DNA"/>
</dbReference>
<protein>
    <submittedName>
        <fullName evidence="1">HutD protein</fullName>
    </submittedName>
</protein>
<dbReference type="AlphaFoldDB" id="A0A1W1XGV1"/>
<sequence>MNYKIEIIKKENYNVSKWSGGRTTELYIYPKTAKYNNRDFKWRISTATVEVEESIFTRLEGFSRKLMVTEGKTVLAHEGMYNITLNPFEKDSFMGDWTTKSYGKASDFNLMTAKECIGALDVLTIKAESEVSIEFQRTDTEISDFFYILGGNIEILMGNEKFYIEEKDLFCITYVSISEKIEFINKNYNEIKIIRAKVTDKF</sequence>
<accession>A0A1W1XGV1</accession>
<organism evidence="1 2">
    <name type="scientific">Clostridium acidisoli DSM 12555</name>
    <dbReference type="NCBI Taxonomy" id="1121291"/>
    <lineage>
        <taxon>Bacteria</taxon>
        <taxon>Bacillati</taxon>
        <taxon>Bacillota</taxon>
        <taxon>Clostridia</taxon>
        <taxon>Eubacteriales</taxon>
        <taxon>Clostridiaceae</taxon>
        <taxon>Clostridium</taxon>
    </lineage>
</organism>
<gene>
    <name evidence="1" type="ORF">SAMN02745134_01709</name>
</gene>
<dbReference type="SUPFAM" id="SSF51182">
    <property type="entry name" value="RmlC-like cupins"/>
    <property type="match status" value="1"/>
</dbReference>
<dbReference type="RefSeq" id="WP_084115190.1">
    <property type="nucleotide sequence ID" value="NZ_FWXH01000004.1"/>
</dbReference>
<evidence type="ECO:0000313" key="2">
    <source>
        <dbReference type="Proteomes" id="UP000192468"/>
    </source>
</evidence>
<dbReference type="Pfam" id="PF05962">
    <property type="entry name" value="HutD"/>
    <property type="match status" value="1"/>
</dbReference>
<evidence type="ECO:0000313" key="1">
    <source>
        <dbReference type="EMBL" id="SMC22741.1"/>
    </source>
</evidence>
<dbReference type="InterPro" id="IPR014710">
    <property type="entry name" value="RmlC-like_jellyroll"/>
</dbReference>
<dbReference type="PANTHER" id="PTHR37943:SF1">
    <property type="entry name" value="PROTEIN VES"/>
    <property type="match status" value="1"/>
</dbReference>